<name>A0AAD1UL48_EUPCR</name>
<reference evidence="1" key="1">
    <citation type="submission" date="2023-07" db="EMBL/GenBank/DDBJ databases">
        <authorList>
            <consortium name="AG Swart"/>
            <person name="Singh M."/>
            <person name="Singh A."/>
            <person name="Seah K."/>
            <person name="Emmerich C."/>
        </authorList>
    </citation>
    <scope>NUCLEOTIDE SEQUENCE</scope>
    <source>
        <strain evidence="1">DP1</strain>
    </source>
</reference>
<organism evidence="1 2">
    <name type="scientific">Euplotes crassus</name>
    <dbReference type="NCBI Taxonomy" id="5936"/>
    <lineage>
        <taxon>Eukaryota</taxon>
        <taxon>Sar</taxon>
        <taxon>Alveolata</taxon>
        <taxon>Ciliophora</taxon>
        <taxon>Intramacronucleata</taxon>
        <taxon>Spirotrichea</taxon>
        <taxon>Hypotrichia</taxon>
        <taxon>Euplotida</taxon>
        <taxon>Euplotidae</taxon>
        <taxon>Moneuplotes</taxon>
    </lineage>
</organism>
<protein>
    <submittedName>
        <fullName evidence="1">Uncharacterized protein</fullName>
    </submittedName>
</protein>
<evidence type="ECO:0000313" key="1">
    <source>
        <dbReference type="EMBL" id="CAI2371393.1"/>
    </source>
</evidence>
<gene>
    <name evidence="1" type="ORF">ECRASSUSDP1_LOCUS12715</name>
</gene>
<proteinExistence type="predicted"/>
<accession>A0AAD1UL48</accession>
<keyword evidence="2" id="KW-1185">Reference proteome</keyword>
<dbReference type="Proteomes" id="UP001295684">
    <property type="component" value="Unassembled WGS sequence"/>
</dbReference>
<dbReference type="AlphaFoldDB" id="A0AAD1UL48"/>
<evidence type="ECO:0000313" key="2">
    <source>
        <dbReference type="Proteomes" id="UP001295684"/>
    </source>
</evidence>
<comment type="caution">
    <text evidence="1">The sequence shown here is derived from an EMBL/GenBank/DDBJ whole genome shotgun (WGS) entry which is preliminary data.</text>
</comment>
<sequence>MCNKWISKDQLDYYNLDEIVSAFPDPFCSREDQVYSWYKRRIFIFTEIANAKRNTAIWFLLLSNSDAIIEASEHVDCVDPFCDYKRPTTHHLPGFMTKPLSYIFTTTKICHT</sequence>
<dbReference type="EMBL" id="CAMPGE010012622">
    <property type="protein sequence ID" value="CAI2371393.1"/>
    <property type="molecule type" value="Genomic_DNA"/>
</dbReference>